<evidence type="ECO:0000259" key="1">
    <source>
        <dbReference type="Pfam" id="PF14594"/>
    </source>
</evidence>
<proteinExistence type="predicted"/>
<dbReference type="EMBL" id="MH744420">
    <property type="protein sequence ID" value="AYD81620.1"/>
    <property type="molecule type" value="Genomic_DNA"/>
</dbReference>
<name>A0A386KBL9_9CAUD</name>
<evidence type="ECO:0000313" key="3">
    <source>
        <dbReference type="Proteomes" id="UP000274637"/>
    </source>
</evidence>
<accession>A0A386KBL9</accession>
<sequence length="385" mass="40650">MAITLLITDKNLAVQGDPLTGWSGLDVTRKFNEPAAGSVVLPAYPEVMAQLQPGNRLVVIRDGSIWTAGPMEQPADYEWSVDGEPGVGKVSVNFTDDLAAIAGHIIWPQADKTWDLQLGDTWRSFDTINSETIIRTLVDENAGPGALADRRIPNLVLGTAAGVGTTTSVRSRFEPLLDPCRLAASTGGGIGFRTQQVGNQIVFGCYAPADLTATARFSTGLGNLRGISYSGSAPEVTHALVAGRETEGSSIRTFVQVADTTAAATWWRVEKYVDGGADDDSKGELTASGTGEIADGAAPVSLATVTVDTPDLRAGVDYDLGDRVTVALPHSLQVTDLVRAITLHATSQEGEEVAAVIGSQDATTDPQVVRLIRTLGRRLGRLETR</sequence>
<dbReference type="Pfam" id="PF14594">
    <property type="entry name" value="Sipho_Gp37"/>
    <property type="match status" value="1"/>
</dbReference>
<dbReference type="InterPro" id="IPR029432">
    <property type="entry name" value="Gp28/Gp37-like_dom"/>
</dbReference>
<reference evidence="3" key="1">
    <citation type="submission" date="2018-08" db="EMBL/GenBank/DDBJ databases">
        <authorList>
            <person name="Mousa M."/>
            <person name="Kelsky B.L."/>
            <person name="Goh L.M."/>
            <person name="Shaffer C.D."/>
            <person name="Weston-Hafer K.A."/>
            <person name="Russell D.A."/>
            <person name="Pope W.H."/>
            <person name="Jacobs-Sera D."/>
            <person name="Hendrix R.W."/>
            <person name="Hatfull G.F."/>
        </authorList>
    </citation>
    <scope>NUCLEOTIDE SEQUENCE [LARGE SCALE GENOMIC DNA]</scope>
</reference>
<feature type="domain" description="Gp28/Gp37-like" evidence="1">
    <location>
        <begin position="6"/>
        <end position="359"/>
    </location>
</feature>
<keyword evidence="3" id="KW-1185">Reference proteome</keyword>
<evidence type="ECO:0000313" key="2">
    <source>
        <dbReference type="EMBL" id="AYD81620.1"/>
    </source>
</evidence>
<dbReference type="Proteomes" id="UP000274637">
    <property type="component" value="Segment"/>
</dbReference>
<protein>
    <submittedName>
        <fullName evidence="2">Minor tail protein</fullName>
    </submittedName>
</protein>
<gene>
    <name evidence="2" type="primary">19</name>
    <name evidence="2" type="ORF">SEA_KROMP_19</name>
</gene>
<organism evidence="2 3">
    <name type="scientific">Streptomyces phage Kromp</name>
    <dbReference type="NCBI Taxonomy" id="2315619"/>
    <lineage>
        <taxon>Viruses</taxon>
        <taxon>Duplodnaviria</taxon>
        <taxon>Heunggongvirae</taxon>
        <taxon>Uroviricota</taxon>
        <taxon>Caudoviricetes</taxon>
        <taxon>Krompvirus</taxon>
        <taxon>Krompvirus kromp</taxon>
    </lineage>
</organism>